<evidence type="ECO:0000256" key="1">
    <source>
        <dbReference type="ARBA" id="ARBA00007521"/>
    </source>
</evidence>
<dbReference type="Proteomes" id="UP000002007">
    <property type="component" value="Chromosome"/>
</dbReference>
<dbReference type="STRING" id="288705.RSal33209_1932"/>
<comment type="similarity">
    <text evidence="1">Belongs to the PemK/MazF family.</text>
</comment>
<dbReference type="EMBL" id="CP000910">
    <property type="protein sequence ID" value="ABY23665.1"/>
    <property type="molecule type" value="Genomic_DNA"/>
</dbReference>
<keyword evidence="2" id="KW-1277">Toxin-antitoxin system</keyword>
<evidence type="ECO:0000256" key="3">
    <source>
        <dbReference type="SAM" id="MobiDB-lite"/>
    </source>
</evidence>
<dbReference type="eggNOG" id="COG2337">
    <property type="taxonomic scope" value="Bacteria"/>
</dbReference>
<dbReference type="InterPro" id="IPR003477">
    <property type="entry name" value="PemK-like"/>
</dbReference>
<dbReference type="RefSeq" id="WP_012245335.1">
    <property type="nucleotide sequence ID" value="NC_010168.1"/>
</dbReference>
<dbReference type="SUPFAM" id="SSF50118">
    <property type="entry name" value="Cell growth inhibitor/plasmid maintenance toxic component"/>
    <property type="match status" value="1"/>
</dbReference>
<evidence type="ECO:0008006" key="6">
    <source>
        <dbReference type="Google" id="ProtNLM"/>
    </source>
</evidence>
<proteinExistence type="inferred from homology"/>
<dbReference type="InterPro" id="IPR011067">
    <property type="entry name" value="Plasmid_toxin/cell-grow_inhib"/>
</dbReference>
<reference evidence="5" key="1">
    <citation type="journal article" date="2008" name="J. Bacteriol.">
        <title>Genome sequence of the fish pathogen Renibacterium salmoninarum suggests reductive evolution away from an environmental Arthrobacter ancestor.</title>
        <authorList>
            <person name="Wiens G.D."/>
            <person name="Rockey D.D."/>
            <person name="Wu Z."/>
            <person name="Chang J."/>
            <person name="Levy R."/>
            <person name="Crane S."/>
            <person name="Chen D.S."/>
            <person name="Capri G.R."/>
            <person name="Burnett J.R."/>
            <person name="Sudheesh P.S."/>
            <person name="Schipma M.J."/>
            <person name="Burd H."/>
            <person name="Bhattacharyya A."/>
            <person name="Rhodes L.D."/>
            <person name="Kaul R."/>
            <person name="Strom M.S."/>
        </authorList>
    </citation>
    <scope>NUCLEOTIDE SEQUENCE [LARGE SCALE GENOMIC DNA]</scope>
    <source>
        <strain evidence="5">ATCC 33209 / DSM 20767 / JCM 11484 / NBRC 15589 / NCIMB 2235</strain>
    </source>
</reference>
<feature type="region of interest" description="Disordered" evidence="3">
    <location>
        <begin position="1"/>
        <end position="20"/>
    </location>
</feature>
<name>A9WQT6_RENSM</name>
<organism evidence="4 5">
    <name type="scientific">Renibacterium salmoninarum (strain ATCC 33209 / DSM 20767 / JCM 11484 / NBRC 15589 / NCIMB 2235)</name>
    <dbReference type="NCBI Taxonomy" id="288705"/>
    <lineage>
        <taxon>Bacteria</taxon>
        <taxon>Bacillati</taxon>
        <taxon>Actinomycetota</taxon>
        <taxon>Actinomycetes</taxon>
        <taxon>Micrococcales</taxon>
        <taxon>Micrococcaceae</taxon>
        <taxon>Renibacterium</taxon>
    </lineage>
</organism>
<accession>A9WQT6</accession>
<evidence type="ECO:0000313" key="5">
    <source>
        <dbReference type="Proteomes" id="UP000002007"/>
    </source>
</evidence>
<protein>
    <recommendedName>
        <fullName evidence="6">PemK-like protein</fullName>
    </recommendedName>
</protein>
<sequence>MEDYRGDGVVDYAPKPDGKPDTGEIVWTWVAFEDEPGQGKDRPVLLIGHDGPWLLGLMLTSKDHVQGSAVEPDSGRDYVDVGSGTWDAKQRPSEARVDRILRIDPEKIRREGSVLSAQEFQGVAEALRRRHGWR</sequence>
<dbReference type="GO" id="GO:0003677">
    <property type="term" value="F:DNA binding"/>
    <property type="evidence" value="ECO:0007669"/>
    <property type="project" value="InterPro"/>
</dbReference>
<evidence type="ECO:0000256" key="2">
    <source>
        <dbReference type="ARBA" id="ARBA00022649"/>
    </source>
</evidence>
<gene>
    <name evidence="4" type="ordered locus">RSal33209_1932</name>
</gene>
<dbReference type="HOGENOM" id="CLU_097054_1_0_11"/>
<dbReference type="Pfam" id="PF02452">
    <property type="entry name" value="PemK_toxin"/>
    <property type="match status" value="1"/>
</dbReference>
<dbReference type="KEGG" id="rsa:RSal33209_1932"/>
<dbReference type="AlphaFoldDB" id="A9WQT6"/>
<dbReference type="Gene3D" id="2.30.30.110">
    <property type="match status" value="1"/>
</dbReference>
<evidence type="ECO:0000313" key="4">
    <source>
        <dbReference type="EMBL" id="ABY23665.1"/>
    </source>
</evidence>
<keyword evidence="5" id="KW-1185">Reference proteome</keyword>